<sequence>MADIVIKTPMQYLDKATGALRDLGLLPTRTEEAPVNALLEQISSLEPDKIAIIARTLNQTSVFNEVVREQVSNMEVGERYKIITSGFNSIRDDCKRMVDQMSDGKLDMLERATNTWMKIARGDVADRFDKIRSTYLEVTKETSNQIKREQIILDAYRDFRGAVKQAEVLALEVLKAANGKLDAERAALKQASDVVGSYAGSEPAERARLELTRDEQLRITQDEEKRYQIAKDLSDNLTISYNTSEVVMARLMQTTSAKERVYAQAVSFFSTNDSVLTALKASFTGMFGLHESTATLEAMKEGVSKSLEVLSEIGDKVQEAAVRAGYGPTIRADAVKKLVDSVVNFQERSQIIIEEMRKASSANSAEIRDAVEDGKKRIAKLIADGKALPLS</sequence>
<comment type="caution">
    <text evidence="1">The sequence shown here is derived from an EMBL/GenBank/DDBJ whole genome shotgun (WGS) entry which is preliminary data.</text>
</comment>
<accession>A0A1W9HZ98</accession>
<organism evidence="1 2">
    <name type="scientific">Candidatus Raskinella chloraquaticus</name>
    <dbReference type="NCBI Taxonomy" id="1951219"/>
    <lineage>
        <taxon>Bacteria</taxon>
        <taxon>Pseudomonadati</taxon>
        <taxon>Pseudomonadota</taxon>
        <taxon>Alphaproteobacteria</taxon>
        <taxon>Hyphomicrobiales</taxon>
        <taxon>Phreatobacteraceae</taxon>
        <taxon>Candidatus Raskinella</taxon>
    </lineage>
</organism>
<dbReference type="EMBL" id="LWDL01000012">
    <property type="protein sequence ID" value="OQW52647.1"/>
    <property type="molecule type" value="Genomic_DNA"/>
</dbReference>
<reference evidence="1 2" key="1">
    <citation type="journal article" date="2017" name="Water Res.">
        <title>Comammox in drinking water systems.</title>
        <authorList>
            <person name="Wang Y."/>
            <person name="Ma L."/>
            <person name="Mao Y."/>
            <person name="Jiang X."/>
            <person name="Xia Y."/>
            <person name="Yu K."/>
            <person name="Li B."/>
            <person name="Zhang T."/>
        </authorList>
    </citation>
    <scope>NUCLEOTIDE SEQUENCE [LARGE SCALE GENOMIC DNA]</scope>
    <source>
        <strain evidence="1">SG_bin8</strain>
    </source>
</reference>
<evidence type="ECO:0000313" key="1">
    <source>
        <dbReference type="EMBL" id="OQW52647.1"/>
    </source>
</evidence>
<gene>
    <name evidence="1" type="ORF">A4S15_07415</name>
</gene>
<dbReference type="RefSeq" id="WP_376800414.1">
    <property type="nucleotide sequence ID" value="NZ_DBNB01000037.1"/>
</dbReference>
<dbReference type="AlphaFoldDB" id="A0A1W9HZ98"/>
<protein>
    <submittedName>
        <fullName evidence="1">Cell surface protein</fullName>
    </submittedName>
</protein>
<name>A0A1W9HZ98_9HYPH</name>
<dbReference type="Proteomes" id="UP000192872">
    <property type="component" value="Unassembled WGS sequence"/>
</dbReference>
<dbReference type="STRING" id="1827387.A4S15_07415"/>
<evidence type="ECO:0000313" key="2">
    <source>
        <dbReference type="Proteomes" id="UP000192872"/>
    </source>
</evidence>
<proteinExistence type="predicted"/>